<dbReference type="InterPro" id="IPR013057">
    <property type="entry name" value="AA_transpt_TM"/>
</dbReference>
<comment type="subcellular location">
    <subcellularLocation>
        <location evidence="1">Membrane</location>
    </subcellularLocation>
</comment>
<feature type="transmembrane region" description="Helical" evidence="6">
    <location>
        <begin position="153"/>
        <end position="176"/>
    </location>
</feature>
<dbReference type="PANTHER" id="PTHR16189">
    <property type="entry name" value="TRANSMEMBRANE PROTEIN 104-RELATED"/>
    <property type="match status" value="1"/>
</dbReference>
<evidence type="ECO:0000256" key="2">
    <source>
        <dbReference type="ARBA" id="ARBA00022692"/>
    </source>
</evidence>
<dbReference type="GO" id="GO:0016020">
    <property type="term" value="C:membrane"/>
    <property type="evidence" value="ECO:0007669"/>
    <property type="project" value="UniProtKB-SubCell"/>
</dbReference>
<feature type="transmembrane region" description="Helical" evidence="6">
    <location>
        <begin position="355"/>
        <end position="378"/>
    </location>
</feature>
<evidence type="ECO:0000256" key="4">
    <source>
        <dbReference type="ARBA" id="ARBA00023136"/>
    </source>
</evidence>
<evidence type="ECO:0000313" key="9">
    <source>
        <dbReference type="Proteomes" id="UP000469559"/>
    </source>
</evidence>
<feature type="transmembrane region" description="Helical" evidence="6">
    <location>
        <begin position="645"/>
        <end position="667"/>
    </location>
</feature>
<dbReference type="EMBL" id="QGMF01000235">
    <property type="protein sequence ID" value="TVY17639.1"/>
    <property type="molecule type" value="Genomic_DNA"/>
</dbReference>
<feature type="transmembrane region" description="Helical" evidence="6">
    <location>
        <begin position="299"/>
        <end position="319"/>
    </location>
</feature>
<evidence type="ECO:0000259" key="7">
    <source>
        <dbReference type="Pfam" id="PF01490"/>
    </source>
</evidence>
<feature type="transmembrane region" description="Helical" evidence="6">
    <location>
        <begin position="12"/>
        <end position="33"/>
    </location>
</feature>
<dbReference type="OrthoDB" id="294541at2759"/>
<keyword evidence="9" id="KW-1185">Reference proteome</keyword>
<name>A0A8T9BGP4_9HELO</name>
<dbReference type="Pfam" id="PF01490">
    <property type="entry name" value="Aa_trans"/>
    <property type="match status" value="1"/>
</dbReference>
<proteinExistence type="predicted"/>
<feature type="transmembrane region" description="Helical" evidence="6">
    <location>
        <begin position="331"/>
        <end position="349"/>
    </location>
</feature>
<evidence type="ECO:0000256" key="5">
    <source>
        <dbReference type="SAM" id="MobiDB-lite"/>
    </source>
</evidence>
<feature type="transmembrane region" description="Helical" evidence="6">
    <location>
        <begin position="92"/>
        <end position="112"/>
    </location>
</feature>
<dbReference type="PANTHER" id="PTHR16189:SF3">
    <property type="entry name" value="AMINO ACID TRANSPORTER TRANSMEMBRANE DOMAIN-CONTAINING PROTEIN"/>
    <property type="match status" value="1"/>
</dbReference>
<organism evidence="8 9">
    <name type="scientific">Lachnellula arida</name>
    <dbReference type="NCBI Taxonomy" id="1316785"/>
    <lineage>
        <taxon>Eukaryota</taxon>
        <taxon>Fungi</taxon>
        <taxon>Dikarya</taxon>
        <taxon>Ascomycota</taxon>
        <taxon>Pezizomycotina</taxon>
        <taxon>Leotiomycetes</taxon>
        <taxon>Helotiales</taxon>
        <taxon>Lachnaceae</taxon>
        <taxon>Lachnellula</taxon>
    </lineage>
</organism>
<feature type="domain" description="Amino acid transporter transmembrane" evidence="7">
    <location>
        <begin position="7"/>
        <end position="316"/>
    </location>
</feature>
<feature type="compositionally biased region" description="Polar residues" evidence="5">
    <location>
        <begin position="499"/>
        <end position="515"/>
    </location>
</feature>
<feature type="transmembrane region" description="Helical" evidence="6">
    <location>
        <begin position="250"/>
        <end position="274"/>
    </location>
</feature>
<feature type="compositionally biased region" description="Basic and acidic residues" evidence="5">
    <location>
        <begin position="524"/>
        <end position="534"/>
    </location>
</feature>
<keyword evidence="4 6" id="KW-0472">Membrane</keyword>
<evidence type="ECO:0000256" key="6">
    <source>
        <dbReference type="SAM" id="Phobius"/>
    </source>
</evidence>
<feature type="compositionally biased region" description="Polar residues" evidence="5">
    <location>
        <begin position="549"/>
        <end position="572"/>
    </location>
</feature>
<feature type="transmembrane region" description="Helical" evidence="6">
    <location>
        <begin position="39"/>
        <end position="60"/>
    </location>
</feature>
<sequence>MAELENNIGLWGGMALLISSITGPGLTTIPLLFQQAGWVTPTIAFVVFSVVSGLASFFLIETMSTIRGNESFQAKVEFSTVAHLYLGRKAHIGMQVMLFLALQSVNISSIIISNQTMDSLLIRLFHKTCAVSFTKGWICTTEVNSSGSPFDTFILFSFGYLISAAMVLPLSVMSLVQNIKFQIASVGTLFFVIIVWIYIFAQHGLEQTVPPVGNDQSTLIGFVLGNFAFITTIPSFINELSRTVSIHQTIIYPIIVCVILYIVIGLTGAASFAIDNSSTLLATLSASNESRVLTTITDILFPVAVLVTSVPVFSIVIRYNLVRGNLCSNRYAILWASVLPWIIIIPLQTKGYLVLIMNWASLIFGSATNFIIPLVLFISSKIYSASTADATGGDVFILHREDSSASTHSPRRSLRAASSRAVPELVTYPPVENTEFPAYEMATAPIVTLNEPSDSRRSSASTYEPSYLKKPEVLETGEVELEDLGAGSSSTPLRVVYSPTVSRRPTVGSSRSPRPSFSDLAVPENDHEREREKAPPPTTAVSLEVDVGQANQTMRRRASTSATANTGSQHLSTPAWLLPSPRNSNHHSRRNSRNSASLEANFAEPPPTRRSSSNSVSLEANYSELPPTLTHFVALPNRRWLKSTVIAKICLVIVSCCVVGNIVYSAVEAATGNDLLK</sequence>
<protein>
    <recommendedName>
        <fullName evidence="7">Amino acid transporter transmembrane domain-containing protein</fullName>
    </recommendedName>
</protein>
<reference evidence="8 9" key="1">
    <citation type="submission" date="2018-05" db="EMBL/GenBank/DDBJ databases">
        <title>Whole genome sequencing for identification of molecular markers to develop diagnostic detection tools for the regulated plant pathogen Lachnellula willkommii.</title>
        <authorList>
            <person name="Giroux E."/>
            <person name="Bilodeau G."/>
        </authorList>
    </citation>
    <scope>NUCLEOTIDE SEQUENCE [LARGE SCALE GENOMIC DNA]</scope>
    <source>
        <strain evidence="8 9">CBS 203.66</strain>
    </source>
</reference>
<keyword evidence="2 6" id="KW-0812">Transmembrane</keyword>
<feature type="transmembrane region" description="Helical" evidence="6">
    <location>
        <begin position="219"/>
        <end position="238"/>
    </location>
</feature>
<comment type="caution">
    <text evidence="8">The sequence shown here is derived from an EMBL/GenBank/DDBJ whole genome shotgun (WGS) entry which is preliminary data.</text>
</comment>
<gene>
    <name evidence="8" type="ORF">LARI1_G004880</name>
</gene>
<evidence type="ECO:0000256" key="1">
    <source>
        <dbReference type="ARBA" id="ARBA00004370"/>
    </source>
</evidence>
<evidence type="ECO:0000256" key="3">
    <source>
        <dbReference type="ARBA" id="ARBA00022989"/>
    </source>
</evidence>
<accession>A0A8T9BGP4</accession>
<dbReference type="AlphaFoldDB" id="A0A8T9BGP4"/>
<feature type="region of interest" description="Disordered" evidence="5">
    <location>
        <begin position="482"/>
        <end position="615"/>
    </location>
</feature>
<evidence type="ECO:0000313" key="8">
    <source>
        <dbReference type="EMBL" id="TVY17639.1"/>
    </source>
</evidence>
<keyword evidence="3 6" id="KW-1133">Transmembrane helix</keyword>
<feature type="transmembrane region" description="Helical" evidence="6">
    <location>
        <begin position="183"/>
        <end position="199"/>
    </location>
</feature>
<dbReference type="Proteomes" id="UP000469559">
    <property type="component" value="Unassembled WGS sequence"/>
</dbReference>